<dbReference type="InterPro" id="IPR014001">
    <property type="entry name" value="Helicase_ATP-bd"/>
</dbReference>
<dbReference type="SUPFAM" id="SSF52540">
    <property type="entry name" value="P-loop containing nucleoside triphosphate hydrolases"/>
    <property type="match status" value="1"/>
</dbReference>
<dbReference type="InterPro" id="IPR027417">
    <property type="entry name" value="P-loop_NTPase"/>
</dbReference>
<evidence type="ECO:0000313" key="2">
    <source>
        <dbReference type="EMBL" id="UOM50068.1"/>
    </source>
</evidence>
<dbReference type="EMBL" id="CP094929">
    <property type="protein sequence ID" value="UOM50068.1"/>
    <property type="molecule type" value="Genomic_DNA"/>
</dbReference>
<keyword evidence="2" id="KW-0378">Hydrolase</keyword>
<evidence type="ECO:0000259" key="1">
    <source>
        <dbReference type="PROSITE" id="PS51192"/>
    </source>
</evidence>
<dbReference type="Gene3D" id="3.40.50.300">
    <property type="entry name" value="P-loop containing nucleotide triphosphate hydrolases"/>
    <property type="match status" value="2"/>
</dbReference>
<dbReference type="PANTHER" id="PTHR47396">
    <property type="entry name" value="TYPE I RESTRICTION ENZYME ECOKI R PROTEIN"/>
    <property type="match status" value="1"/>
</dbReference>
<dbReference type="InterPro" id="IPR001650">
    <property type="entry name" value="Helicase_C-like"/>
</dbReference>
<keyword evidence="2" id="KW-0547">Nucleotide-binding</keyword>
<organism evidence="2 3">
    <name type="scientific">Sphaerochaeta associata</name>
    <dbReference type="NCBI Taxonomy" id="1129264"/>
    <lineage>
        <taxon>Bacteria</taxon>
        <taxon>Pseudomonadati</taxon>
        <taxon>Spirochaetota</taxon>
        <taxon>Spirochaetia</taxon>
        <taxon>Spirochaetales</taxon>
        <taxon>Sphaerochaetaceae</taxon>
        <taxon>Sphaerochaeta</taxon>
    </lineage>
</organism>
<dbReference type="CDD" id="cd17926">
    <property type="entry name" value="DEXHc_RE"/>
    <property type="match status" value="1"/>
</dbReference>
<protein>
    <submittedName>
        <fullName evidence="2">DEAD/DEAH box helicase family protein</fullName>
    </submittedName>
</protein>
<keyword evidence="2" id="KW-0347">Helicase</keyword>
<dbReference type="GO" id="GO:0004386">
    <property type="term" value="F:helicase activity"/>
    <property type="evidence" value="ECO:0007669"/>
    <property type="project" value="UniProtKB-KW"/>
</dbReference>
<dbReference type="Pfam" id="PF00271">
    <property type="entry name" value="Helicase_C"/>
    <property type="match status" value="1"/>
</dbReference>
<dbReference type="PANTHER" id="PTHR47396:SF1">
    <property type="entry name" value="ATP-DEPENDENT HELICASE IRC3-RELATED"/>
    <property type="match status" value="1"/>
</dbReference>
<keyword evidence="2" id="KW-0067">ATP-binding</keyword>
<sequence length="1003" mass="114105">MGKVNSFLTSQQPELFENVSSTSSIVKSWNEGLVLREESLSDSEHPIKGLRTPQIGAICAIKAHWSINDNKPAIIVMPTGSGKTDTMIACMIWESLEHVLVVVPTALLRSQIASKFEDLGILSRYGLLKGGVIKPNVFELKNWPVSHQKCFEIFRNNNVVVTTVAMISKKKQEEFHDLISEYDAVFFDEAHHTTAPTWTKIRNAFAGKRILQFTATPFRRDEKLILGKIIYNYPLSHAMRDGIFTKIHFHPIDEYDRNSADKKIAKKALSLLRSDREAGKDHMLLVRANTIDRANFLYDQFYNITEDSDLFPVLVTSDRKKLKPKHAMELIAQKQAKIIVSVDMFGEGIDLPNLKIAALHDQYKSLPITLQFIGRITRSEANLGEAKFVANLGDETFIPALQKLYIENADWNKVLPELSRYAVLRRTSFQELVERFVKNEDEELELTHLLSIFKPTVSMRVFGYSDDSTININNWGVVLKGDPAVYVTNDENLLISFSKESMRINWMSGPECTDIRWGYSLVYIDRTRKLCYVNSSEHGINEFDLAKAIVPSRYTIDPEFNFRVFGGMKRLLLSNVGLKKMMGNRSITYQSFIGSNVEDGLSYILRHSSQKSNLFGTGYEGCGPETIGAAAKGRIWSFKQDNLDNFLRWAEQCGEKLTDSSISVESILKGVLKPKKIEELPPIGIICVEQNSDLISEKGESQYSVILDNQEIDIFDTELKPELEDGYNQYHLIISMLIGRNRAKVPLKMTLDNSGFRFERLELLTDIKIKKGNYISSIEALLNDNPPSIIFADFSFLIGAYYVPIEEISSEIELDEDYLEVWNWDGVNIRSESYIPEKNNIDSVQYKVLEIEKDLWDVLYLDDGCGEIADIVALKDTDDSIRACFYHCKYSSEDMPGARKKDLYELCGQARLSAKWKNASTNLLKQLLRRSKGKENRFIKGSSNDFRTMKRSLIDKSLDLSIILVQPGVSKTKISIQMKNMLIATQSYLMDTNSIESRLICSL</sequence>
<name>A0ABY4D9F0_9SPIR</name>
<keyword evidence="3" id="KW-1185">Reference proteome</keyword>
<dbReference type="Proteomes" id="UP000829708">
    <property type="component" value="Chromosome"/>
</dbReference>
<dbReference type="Pfam" id="PF04851">
    <property type="entry name" value="ResIII"/>
    <property type="match status" value="1"/>
</dbReference>
<dbReference type="PROSITE" id="PS51192">
    <property type="entry name" value="HELICASE_ATP_BIND_1"/>
    <property type="match status" value="1"/>
</dbReference>
<reference evidence="3" key="1">
    <citation type="journal article" date="2024" name="J Bioinform Genom">
        <title>Complete genome sequence of the type strain bacterium Sphaerochaeta associata GLS2t (VKM B-2742)t.</title>
        <authorList>
            <person name="Troshina O.Y."/>
            <person name="Tepeeva A.N."/>
            <person name="Arzamasceva V.O."/>
            <person name="Whitman W.B."/>
            <person name="Varghese N."/>
            <person name="Shapiro N."/>
            <person name="Woyke T."/>
            <person name="Kripides N.C."/>
            <person name="Vasilenko O.V."/>
        </authorList>
    </citation>
    <scope>NUCLEOTIDE SEQUENCE [LARGE SCALE GENOMIC DNA]</scope>
    <source>
        <strain evidence="3">GLS2T</strain>
    </source>
</reference>
<dbReference type="RefSeq" id="WP_244771462.1">
    <property type="nucleotide sequence ID" value="NZ_CP094929.1"/>
</dbReference>
<accession>A0ABY4D9F0</accession>
<dbReference type="SMART" id="SM00487">
    <property type="entry name" value="DEXDc"/>
    <property type="match status" value="1"/>
</dbReference>
<dbReference type="InterPro" id="IPR006935">
    <property type="entry name" value="Helicase/UvrB_N"/>
</dbReference>
<feature type="domain" description="Helicase ATP-binding" evidence="1">
    <location>
        <begin position="64"/>
        <end position="235"/>
    </location>
</feature>
<gene>
    <name evidence="2" type="ORF">MUG09_10930</name>
</gene>
<evidence type="ECO:0000313" key="3">
    <source>
        <dbReference type="Proteomes" id="UP000829708"/>
    </source>
</evidence>
<proteinExistence type="predicted"/>
<dbReference type="InterPro" id="IPR050742">
    <property type="entry name" value="Helicase_Restrict-Modif_Enz"/>
</dbReference>